<gene>
    <name evidence="1" type="ORF">OG835_20560</name>
</gene>
<protein>
    <submittedName>
        <fullName evidence="1">Uncharacterized protein</fullName>
    </submittedName>
</protein>
<evidence type="ECO:0000313" key="2">
    <source>
        <dbReference type="Proteomes" id="UP001348369"/>
    </source>
</evidence>
<accession>A0ACD4ZLC5</accession>
<keyword evidence="2" id="KW-1185">Reference proteome</keyword>
<dbReference type="EMBL" id="CP109109">
    <property type="protein sequence ID" value="WSB99173.1"/>
    <property type="molecule type" value="Genomic_DNA"/>
</dbReference>
<evidence type="ECO:0000313" key="1">
    <source>
        <dbReference type="EMBL" id="WSB99173.1"/>
    </source>
</evidence>
<proteinExistence type="predicted"/>
<reference evidence="1" key="1">
    <citation type="submission" date="2022-10" db="EMBL/GenBank/DDBJ databases">
        <title>The complete genomes of actinobacterial strains from the NBC collection.</title>
        <authorList>
            <person name="Joergensen T.S."/>
            <person name="Alvarez Arevalo M."/>
            <person name="Sterndorff E.B."/>
            <person name="Faurdal D."/>
            <person name="Vuksanovic O."/>
            <person name="Mourched A.-S."/>
            <person name="Charusanti P."/>
            <person name="Shaw S."/>
            <person name="Blin K."/>
            <person name="Weber T."/>
        </authorList>
    </citation>
    <scope>NUCLEOTIDE SEQUENCE</scope>
    <source>
        <strain evidence="1">NBC 01771</strain>
    </source>
</reference>
<organism evidence="1 2">
    <name type="scientific">Streptomyces scopuliridis</name>
    <dbReference type="NCBI Taxonomy" id="452529"/>
    <lineage>
        <taxon>Bacteria</taxon>
        <taxon>Bacillati</taxon>
        <taxon>Actinomycetota</taxon>
        <taxon>Actinomycetes</taxon>
        <taxon>Kitasatosporales</taxon>
        <taxon>Streptomycetaceae</taxon>
        <taxon>Streptomyces</taxon>
    </lineage>
</organism>
<sequence>MTRSPRTVPQDAITTESTSEMIQTVSVASRRAEKTNTAIAATSGAMSAWARPAGDRRARARSASSKSAAVGR</sequence>
<name>A0ACD4ZLC5_9ACTN</name>
<dbReference type="Proteomes" id="UP001348369">
    <property type="component" value="Chromosome"/>
</dbReference>